<evidence type="ECO:0000313" key="4">
    <source>
        <dbReference type="Proteomes" id="UP000017836"/>
    </source>
</evidence>
<evidence type="ECO:0000259" key="2">
    <source>
        <dbReference type="Pfam" id="PF00234"/>
    </source>
</evidence>
<dbReference type="eggNOG" id="ENOG502S4Y6">
    <property type="taxonomic scope" value="Eukaryota"/>
</dbReference>
<dbReference type="Pfam" id="PF00234">
    <property type="entry name" value="Tryp_alpha_amyl"/>
    <property type="match status" value="1"/>
</dbReference>
<protein>
    <recommendedName>
        <fullName evidence="2">Bifunctional inhibitor/plant lipid transfer protein/seed storage helical domain-containing protein</fullName>
    </recommendedName>
</protein>
<feature type="chain" id="PRO_5004658566" description="Bifunctional inhibitor/plant lipid transfer protein/seed storage helical domain-containing protein" evidence="1">
    <location>
        <begin position="23"/>
        <end position="114"/>
    </location>
</feature>
<dbReference type="SUPFAM" id="SSF47699">
    <property type="entry name" value="Bifunctional inhibitor/lipid-transfer protein/seed storage 2S albumin"/>
    <property type="match status" value="1"/>
</dbReference>
<dbReference type="InterPro" id="IPR016140">
    <property type="entry name" value="Bifunc_inhib/LTP/seed_store"/>
</dbReference>
<dbReference type="InterPro" id="IPR000528">
    <property type="entry name" value="Plant_nsLTP"/>
</dbReference>
<dbReference type="HOGENOM" id="CLU_128423_1_0_1"/>
<dbReference type="AlphaFoldDB" id="U5D131"/>
<dbReference type="CDD" id="cd01960">
    <property type="entry name" value="nsLTP1"/>
    <property type="match status" value="1"/>
</dbReference>
<proteinExistence type="predicted"/>
<dbReference type="Proteomes" id="UP000017836">
    <property type="component" value="Unassembled WGS sequence"/>
</dbReference>
<feature type="domain" description="Bifunctional inhibitor/plant lipid transfer protein/seed storage helical" evidence="2">
    <location>
        <begin position="26"/>
        <end position="112"/>
    </location>
</feature>
<dbReference type="GO" id="GO:0008289">
    <property type="term" value="F:lipid binding"/>
    <property type="evidence" value="ECO:0007669"/>
    <property type="project" value="InterPro"/>
</dbReference>
<dbReference type="InterPro" id="IPR036312">
    <property type="entry name" value="Bifun_inhib/LTP/seed_sf"/>
</dbReference>
<keyword evidence="4" id="KW-1185">Reference proteome</keyword>
<name>U5D131_AMBTC</name>
<dbReference type="STRING" id="13333.U5D131"/>
<dbReference type="OMA" id="VCRCLMG"/>
<gene>
    <name evidence="3" type="ORF">AMTR_s00069p00101310</name>
</gene>
<dbReference type="Gene3D" id="1.10.110.10">
    <property type="entry name" value="Plant lipid-transfer and hydrophobic proteins"/>
    <property type="match status" value="1"/>
</dbReference>
<evidence type="ECO:0000256" key="1">
    <source>
        <dbReference type="SAM" id="SignalP"/>
    </source>
</evidence>
<evidence type="ECO:0000313" key="3">
    <source>
        <dbReference type="EMBL" id="ERN19341.1"/>
    </source>
</evidence>
<organism evidence="3 4">
    <name type="scientific">Amborella trichopoda</name>
    <dbReference type="NCBI Taxonomy" id="13333"/>
    <lineage>
        <taxon>Eukaryota</taxon>
        <taxon>Viridiplantae</taxon>
        <taxon>Streptophyta</taxon>
        <taxon>Embryophyta</taxon>
        <taxon>Tracheophyta</taxon>
        <taxon>Spermatophyta</taxon>
        <taxon>Magnoliopsida</taxon>
        <taxon>Amborellales</taxon>
        <taxon>Amborellaceae</taxon>
        <taxon>Amborella</taxon>
    </lineage>
</organism>
<dbReference type="GO" id="GO:0006869">
    <property type="term" value="P:lipid transport"/>
    <property type="evidence" value="ECO:0007669"/>
    <property type="project" value="InterPro"/>
</dbReference>
<dbReference type="EMBL" id="KI392069">
    <property type="protein sequence ID" value="ERN19341.1"/>
    <property type="molecule type" value="Genomic_DNA"/>
</dbReference>
<accession>U5D131</accession>
<keyword evidence="1" id="KW-0732">Signal</keyword>
<dbReference type="Gramene" id="ERN19341">
    <property type="protein sequence ID" value="ERN19341"/>
    <property type="gene ID" value="AMTR_s00069p00101310"/>
</dbReference>
<sequence>MDHKFWVVVALLLSSFGSSAMAAIDCTTVTSLISACASFITNGTPEPSTGSPCCNSVMSLNNLGDSLENRRSVCTCLVNLMATYNPNVTSMANLPGLCGISLGFTMGPNTDCSR</sequence>
<feature type="signal peptide" evidence="1">
    <location>
        <begin position="1"/>
        <end position="22"/>
    </location>
</feature>
<reference evidence="4" key="1">
    <citation type="journal article" date="2013" name="Science">
        <title>The Amborella genome and the evolution of flowering plants.</title>
        <authorList>
            <consortium name="Amborella Genome Project"/>
        </authorList>
    </citation>
    <scope>NUCLEOTIDE SEQUENCE [LARGE SCALE GENOMIC DNA]</scope>
</reference>
<dbReference type="PRINTS" id="PR00382">
    <property type="entry name" value="LIPIDTRNSFER"/>
</dbReference>
<dbReference type="PANTHER" id="PTHR33076">
    <property type="entry name" value="NON-SPECIFIC LIPID-TRANSFER PROTEIN 2-RELATED"/>
    <property type="match status" value="1"/>
</dbReference>